<dbReference type="KEGG" id="psco:LY89DRAFT_147227"/>
<protein>
    <recommendedName>
        <fullName evidence="3">Zn(2)-C6 fungal-type domain-containing protein</fullName>
    </recommendedName>
</protein>
<feature type="region of interest" description="Disordered" evidence="2">
    <location>
        <begin position="1"/>
        <end position="35"/>
    </location>
</feature>
<dbReference type="PROSITE" id="PS50048">
    <property type="entry name" value="ZN2_CY6_FUNGAL_2"/>
    <property type="match status" value="1"/>
</dbReference>
<feature type="region of interest" description="Disordered" evidence="2">
    <location>
        <begin position="273"/>
        <end position="294"/>
    </location>
</feature>
<dbReference type="AlphaFoldDB" id="A0A194X1R9"/>
<dbReference type="SUPFAM" id="SSF57701">
    <property type="entry name" value="Zn2/Cys6 DNA-binding domain"/>
    <property type="match status" value="2"/>
</dbReference>
<sequence>MAGQRNALQYPSSEQTPKKRTRKATLKPAVSTRPARYRQAKIVASIETCNNIQVDSESEFSGPDNTETASVRGASKQRPRSRRIHDSTRVLNSSSSLQKDSAASAEGLESEGSRYNPSNDEESQSDEDDAGHARKRSKSDNGSSHARTNTSSTVGSRSDRHDPVENCPTRVHENHATAPRPVEHGRLLGENLRQDNQRKSNRPQEDGTTRPTQTPKKTSNRRLAAARDDAGEGPSRNTGADEEVQYLHTVARNVHQSGEPAGQARWTGLVSRPKGEAMTGDDGPPSNGTHDHNLAAPRAISDVGEESSREFRGHTVPFLLGSTLGSTAPTIGLGQFKLIDCRNEQNGLDGGSSKGKQPEVDASKKCQACFRFRRNCDQGKPSCGHCTLGNSKCIPQKTPKHVEQTIGAPIITEFSGSQLWEKCQRCAGLQKQCTFEEGEDDCQNCKKRGWKCLPLTSPKPKKKQPFRGRNQDPNTKCTACVKARSHCDGVKPKCGRCAKWKYKCYPPGAEPPKKVPKDEKCKRCRQLKLACSDSLPCPRCVKEGIECGMTAQEEEMQLKFLGEE</sequence>
<accession>A0A194X1R9</accession>
<name>A0A194X1R9_MOLSC</name>
<keyword evidence="5" id="KW-1185">Reference proteome</keyword>
<keyword evidence="1" id="KW-0539">Nucleus</keyword>
<feature type="region of interest" description="Disordered" evidence="2">
    <location>
        <begin position="53"/>
        <end position="241"/>
    </location>
</feature>
<dbReference type="RefSeq" id="XP_018068142.1">
    <property type="nucleotide sequence ID" value="XM_018205364.1"/>
</dbReference>
<dbReference type="InterPro" id="IPR036864">
    <property type="entry name" value="Zn2-C6_fun-type_DNA-bd_sf"/>
</dbReference>
<feature type="compositionally biased region" description="Basic and acidic residues" evidence="2">
    <location>
        <begin position="157"/>
        <end position="208"/>
    </location>
</feature>
<evidence type="ECO:0000313" key="4">
    <source>
        <dbReference type="EMBL" id="KUJ13787.1"/>
    </source>
</evidence>
<dbReference type="InParanoid" id="A0A194X1R9"/>
<gene>
    <name evidence="4" type="ORF">LY89DRAFT_147227</name>
</gene>
<evidence type="ECO:0000256" key="2">
    <source>
        <dbReference type="SAM" id="MobiDB-lite"/>
    </source>
</evidence>
<dbReference type="OrthoDB" id="3553697at2759"/>
<reference evidence="4 5" key="1">
    <citation type="submission" date="2015-10" db="EMBL/GenBank/DDBJ databases">
        <title>Full genome of DAOMC 229536 Phialocephala scopiformis, a fungal endophyte of spruce producing the potent anti-insectan compound rugulosin.</title>
        <authorList>
            <consortium name="DOE Joint Genome Institute"/>
            <person name="Walker A.K."/>
            <person name="Frasz S.L."/>
            <person name="Seifert K.A."/>
            <person name="Miller J.D."/>
            <person name="Mondo S.J."/>
            <person name="Labutti K."/>
            <person name="Lipzen A."/>
            <person name="Dockter R."/>
            <person name="Kennedy M."/>
            <person name="Grigoriev I.V."/>
            <person name="Spatafora J.W."/>
        </authorList>
    </citation>
    <scope>NUCLEOTIDE SEQUENCE [LARGE SCALE GENOMIC DNA]</scope>
    <source>
        <strain evidence="4 5">CBS 120377</strain>
    </source>
</reference>
<feature type="domain" description="Zn(2)-C6 fungal-type" evidence="3">
    <location>
        <begin position="520"/>
        <end position="547"/>
    </location>
</feature>
<dbReference type="GO" id="GO:0008270">
    <property type="term" value="F:zinc ion binding"/>
    <property type="evidence" value="ECO:0007669"/>
    <property type="project" value="InterPro"/>
</dbReference>
<dbReference type="CDD" id="cd00067">
    <property type="entry name" value="GAL4"/>
    <property type="match status" value="1"/>
</dbReference>
<evidence type="ECO:0000313" key="5">
    <source>
        <dbReference type="Proteomes" id="UP000070700"/>
    </source>
</evidence>
<feature type="compositionally biased region" description="Polar residues" evidence="2">
    <location>
        <begin position="1"/>
        <end position="15"/>
    </location>
</feature>
<evidence type="ECO:0000256" key="1">
    <source>
        <dbReference type="ARBA" id="ARBA00023242"/>
    </source>
</evidence>
<dbReference type="GO" id="GO:0000981">
    <property type="term" value="F:DNA-binding transcription factor activity, RNA polymerase II-specific"/>
    <property type="evidence" value="ECO:0007669"/>
    <property type="project" value="InterPro"/>
</dbReference>
<feature type="compositionally biased region" description="Acidic residues" evidence="2">
    <location>
        <begin position="119"/>
        <end position="129"/>
    </location>
</feature>
<feature type="compositionally biased region" description="Polar residues" evidence="2">
    <location>
        <begin position="140"/>
        <end position="156"/>
    </location>
</feature>
<evidence type="ECO:0000259" key="3">
    <source>
        <dbReference type="PROSITE" id="PS50048"/>
    </source>
</evidence>
<proteinExistence type="predicted"/>
<dbReference type="EMBL" id="KQ947421">
    <property type="protein sequence ID" value="KUJ13787.1"/>
    <property type="molecule type" value="Genomic_DNA"/>
</dbReference>
<dbReference type="InterPro" id="IPR001138">
    <property type="entry name" value="Zn2Cys6_DnaBD"/>
</dbReference>
<dbReference type="Proteomes" id="UP000070700">
    <property type="component" value="Unassembled WGS sequence"/>
</dbReference>
<dbReference type="GeneID" id="28815090"/>
<organism evidence="4 5">
    <name type="scientific">Mollisia scopiformis</name>
    <name type="common">Conifer needle endophyte fungus</name>
    <name type="synonym">Phialocephala scopiformis</name>
    <dbReference type="NCBI Taxonomy" id="149040"/>
    <lineage>
        <taxon>Eukaryota</taxon>
        <taxon>Fungi</taxon>
        <taxon>Dikarya</taxon>
        <taxon>Ascomycota</taxon>
        <taxon>Pezizomycotina</taxon>
        <taxon>Leotiomycetes</taxon>
        <taxon>Helotiales</taxon>
        <taxon>Mollisiaceae</taxon>
        <taxon>Mollisia</taxon>
    </lineage>
</organism>
<feature type="compositionally biased region" description="Low complexity" evidence="2">
    <location>
        <begin position="93"/>
        <end position="105"/>
    </location>
</feature>